<dbReference type="Gene3D" id="3.40.50.200">
    <property type="entry name" value="Peptidase S8/S53 domain"/>
    <property type="match status" value="1"/>
</dbReference>
<feature type="active site" description="Charge relay system" evidence="5">
    <location>
        <position position="29"/>
    </location>
</feature>
<dbReference type="RefSeq" id="WP_231448645.1">
    <property type="nucleotide sequence ID" value="NZ_JAJOMB010000024.1"/>
</dbReference>
<organism evidence="7 8">
    <name type="scientific">Kineosporia babensis</name>
    <dbReference type="NCBI Taxonomy" id="499548"/>
    <lineage>
        <taxon>Bacteria</taxon>
        <taxon>Bacillati</taxon>
        <taxon>Actinomycetota</taxon>
        <taxon>Actinomycetes</taxon>
        <taxon>Kineosporiales</taxon>
        <taxon>Kineosporiaceae</taxon>
        <taxon>Kineosporia</taxon>
    </lineage>
</organism>
<dbReference type="InterPro" id="IPR000209">
    <property type="entry name" value="Peptidase_S8/S53_dom"/>
</dbReference>
<accession>A0A9X1NLL2</accession>
<gene>
    <name evidence="7" type="ORF">LR394_33300</name>
</gene>
<dbReference type="PROSITE" id="PS51892">
    <property type="entry name" value="SUBTILASE"/>
    <property type="match status" value="1"/>
</dbReference>
<dbReference type="GO" id="GO:0006508">
    <property type="term" value="P:proteolysis"/>
    <property type="evidence" value="ECO:0007669"/>
    <property type="project" value="UniProtKB-KW"/>
</dbReference>
<evidence type="ECO:0000256" key="2">
    <source>
        <dbReference type="ARBA" id="ARBA00022670"/>
    </source>
</evidence>
<evidence type="ECO:0000313" key="7">
    <source>
        <dbReference type="EMBL" id="MCD5315784.1"/>
    </source>
</evidence>
<keyword evidence="8" id="KW-1185">Reference proteome</keyword>
<dbReference type="PANTHER" id="PTHR43806:SF11">
    <property type="entry name" value="CEREVISIN-RELATED"/>
    <property type="match status" value="1"/>
</dbReference>
<name>A0A9X1NLL2_9ACTN</name>
<keyword evidence="4 5" id="KW-0720">Serine protease</keyword>
<dbReference type="InterPro" id="IPR036852">
    <property type="entry name" value="Peptidase_S8/S53_dom_sf"/>
</dbReference>
<dbReference type="GO" id="GO:0004252">
    <property type="term" value="F:serine-type endopeptidase activity"/>
    <property type="evidence" value="ECO:0007669"/>
    <property type="project" value="UniProtKB-UniRule"/>
</dbReference>
<evidence type="ECO:0000256" key="4">
    <source>
        <dbReference type="ARBA" id="ARBA00022825"/>
    </source>
</evidence>
<proteinExistence type="inferred from homology"/>
<dbReference type="AlphaFoldDB" id="A0A9X1NLL2"/>
<dbReference type="InterPro" id="IPR050131">
    <property type="entry name" value="Peptidase_S8_subtilisin-like"/>
</dbReference>
<dbReference type="Pfam" id="PF00082">
    <property type="entry name" value="Peptidase_S8"/>
    <property type="match status" value="1"/>
</dbReference>
<comment type="caution">
    <text evidence="7">The sequence shown here is derived from an EMBL/GenBank/DDBJ whole genome shotgun (WGS) entry which is preliminary data.</text>
</comment>
<feature type="active site" description="Charge relay system" evidence="5">
    <location>
        <position position="3"/>
    </location>
</feature>
<dbReference type="EMBL" id="JAJOMB010000024">
    <property type="protein sequence ID" value="MCD5315784.1"/>
    <property type="molecule type" value="Genomic_DNA"/>
</dbReference>
<evidence type="ECO:0000256" key="3">
    <source>
        <dbReference type="ARBA" id="ARBA00022801"/>
    </source>
</evidence>
<keyword evidence="2 5" id="KW-0645">Protease</keyword>
<reference evidence="7" key="1">
    <citation type="submission" date="2021-11" db="EMBL/GenBank/DDBJ databases">
        <title>Streptomyces corallinus and Kineosporia corallina sp. nov., two new coral-derived marine actinobacteria.</title>
        <authorList>
            <person name="Buangrab K."/>
            <person name="Sutthacheep M."/>
            <person name="Yeemin T."/>
            <person name="Harunari E."/>
            <person name="Igarashi Y."/>
            <person name="Sripreechasak P."/>
            <person name="Kanchanasin P."/>
            <person name="Tanasupawat S."/>
            <person name="Phongsopitanun W."/>
        </authorList>
    </citation>
    <scope>NUCLEOTIDE SEQUENCE</scope>
    <source>
        <strain evidence="7">JCM 31032</strain>
    </source>
</reference>
<sequence>MVDSGIAANLNVFREYSISRDTDFVSSSHGTMMASVALGVNGLSAEAVDPDLVEVLSINIDAGTDVGADAIARGIGRAVDRGADVILVSRGVRRGADALQAAVQQASSHGAMVVAAAGNVRFLPADYPARYPDVLSVGARYRDGRLWELSASEPVDTFAAGVNVPVVGPDGVVRTESGTSIAAAVVARDVLQQLVTGELEEPRGFIPMSNE</sequence>
<evidence type="ECO:0000256" key="1">
    <source>
        <dbReference type="ARBA" id="ARBA00011073"/>
    </source>
</evidence>
<evidence type="ECO:0000313" key="8">
    <source>
        <dbReference type="Proteomes" id="UP001138997"/>
    </source>
</evidence>
<evidence type="ECO:0000256" key="5">
    <source>
        <dbReference type="PROSITE-ProRule" id="PRU01240"/>
    </source>
</evidence>
<feature type="domain" description="Peptidase S8/S53" evidence="6">
    <location>
        <begin position="26"/>
        <end position="188"/>
    </location>
</feature>
<comment type="similarity">
    <text evidence="1 5">Belongs to the peptidase S8 family.</text>
</comment>
<keyword evidence="3 5" id="KW-0378">Hydrolase</keyword>
<evidence type="ECO:0000259" key="6">
    <source>
        <dbReference type="Pfam" id="PF00082"/>
    </source>
</evidence>
<feature type="active site" description="Charge relay system" evidence="5">
    <location>
        <position position="180"/>
    </location>
</feature>
<dbReference type="PANTHER" id="PTHR43806">
    <property type="entry name" value="PEPTIDASE S8"/>
    <property type="match status" value="1"/>
</dbReference>
<dbReference type="Proteomes" id="UP001138997">
    <property type="component" value="Unassembled WGS sequence"/>
</dbReference>
<dbReference type="SUPFAM" id="SSF52743">
    <property type="entry name" value="Subtilisin-like"/>
    <property type="match status" value="1"/>
</dbReference>
<protein>
    <submittedName>
        <fullName evidence="7">S8 family serine peptidase</fullName>
    </submittedName>
</protein>